<keyword evidence="6" id="KW-0378">Hydrolase</keyword>
<keyword evidence="9 14" id="KW-0238">DNA-binding</keyword>
<keyword evidence="8 14" id="KW-0067">ATP-binding</keyword>
<dbReference type="PANTHER" id="PTHR11630:SF48">
    <property type="entry name" value="DNA HELICASE MCM9"/>
    <property type="match status" value="1"/>
</dbReference>
<evidence type="ECO:0000256" key="8">
    <source>
        <dbReference type="ARBA" id="ARBA00022840"/>
    </source>
</evidence>
<dbReference type="GO" id="GO:0005524">
    <property type="term" value="F:ATP binding"/>
    <property type="evidence" value="ECO:0007669"/>
    <property type="project" value="UniProtKB-KW"/>
</dbReference>
<name>A0A058Z1V2_FONAL</name>
<evidence type="ECO:0000259" key="16">
    <source>
        <dbReference type="PROSITE" id="PS50051"/>
    </source>
</evidence>
<accession>A0A058Z1V2</accession>
<dbReference type="Pfam" id="PF00493">
    <property type="entry name" value="MCM"/>
    <property type="match status" value="1"/>
</dbReference>
<proteinExistence type="inferred from homology"/>
<dbReference type="GO" id="GO:0016787">
    <property type="term" value="F:hydrolase activity"/>
    <property type="evidence" value="ECO:0007669"/>
    <property type="project" value="UniProtKB-KW"/>
</dbReference>
<evidence type="ECO:0000256" key="9">
    <source>
        <dbReference type="ARBA" id="ARBA00023125"/>
    </source>
</evidence>
<dbReference type="EMBL" id="KB932209">
    <property type="protein sequence ID" value="KCV68250.1"/>
    <property type="molecule type" value="Genomic_DNA"/>
</dbReference>
<dbReference type="Gene3D" id="2.40.50.140">
    <property type="entry name" value="Nucleic acid-binding proteins"/>
    <property type="match status" value="1"/>
</dbReference>
<evidence type="ECO:0000256" key="2">
    <source>
        <dbReference type="ARBA" id="ARBA00008010"/>
    </source>
</evidence>
<evidence type="ECO:0000256" key="4">
    <source>
        <dbReference type="ARBA" id="ARBA00022741"/>
    </source>
</evidence>
<dbReference type="Gene3D" id="3.40.50.300">
    <property type="entry name" value="P-loop containing nucleotide triphosphate hydrolases"/>
    <property type="match status" value="1"/>
</dbReference>
<dbReference type="OMA" id="RRGECHM"/>
<feature type="compositionally biased region" description="Low complexity" evidence="15">
    <location>
        <begin position="906"/>
        <end position="920"/>
    </location>
</feature>
<dbReference type="InterPro" id="IPR058768">
    <property type="entry name" value="MCM9_N"/>
</dbReference>
<dbReference type="InterPro" id="IPR033762">
    <property type="entry name" value="MCM_OB"/>
</dbReference>
<evidence type="ECO:0000256" key="6">
    <source>
        <dbReference type="ARBA" id="ARBA00022801"/>
    </source>
</evidence>
<comment type="catalytic activity">
    <reaction evidence="13">
        <text>ATP + H2O = ADP + phosphate + H(+)</text>
        <dbReference type="Rhea" id="RHEA:13065"/>
        <dbReference type="ChEBI" id="CHEBI:15377"/>
        <dbReference type="ChEBI" id="CHEBI:15378"/>
        <dbReference type="ChEBI" id="CHEBI:30616"/>
        <dbReference type="ChEBI" id="CHEBI:43474"/>
        <dbReference type="ChEBI" id="CHEBI:456216"/>
        <dbReference type="EC" id="3.6.4.12"/>
    </reaction>
</comment>
<evidence type="ECO:0000256" key="12">
    <source>
        <dbReference type="ARBA" id="ARBA00042301"/>
    </source>
</evidence>
<dbReference type="PRINTS" id="PR01657">
    <property type="entry name" value="MCMFAMILY"/>
</dbReference>
<dbReference type="Pfam" id="PF26066">
    <property type="entry name" value="MCM9_N"/>
    <property type="match status" value="1"/>
</dbReference>
<keyword evidence="10" id="KW-0234">DNA repair</keyword>
<dbReference type="InterPro" id="IPR001208">
    <property type="entry name" value="MCM_dom"/>
</dbReference>
<evidence type="ECO:0000256" key="14">
    <source>
        <dbReference type="RuleBase" id="RU004070"/>
    </source>
</evidence>
<dbReference type="AlphaFoldDB" id="A0A058Z1V2"/>
<feature type="compositionally biased region" description="Acidic residues" evidence="15">
    <location>
        <begin position="925"/>
        <end position="940"/>
    </location>
</feature>
<dbReference type="GO" id="GO:0000724">
    <property type="term" value="P:double-strand break repair via homologous recombination"/>
    <property type="evidence" value="ECO:0007669"/>
    <property type="project" value="TreeGrafter"/>
</dbReference>
<dbReference type="SMART" id="SM00350">
    <property type="entry name" value="MCM"/>
    <property type="match status" value="1"/>
</dbReference>
<dbReference type="SUPFAM" id="SSF52540">
    <property type="entry name" value="P-loop containing nucleoside triphosphate hydrolases"/>
    <property type="match status" value="1"/>
</dbReference>
<dbReference type="InterPro" id="IPR003593">
    <property type="entry name" value="AAA+_ATPase"/>
</dbReference>
<dbReference type="PANTHER" id="PTHR11630">
    <property type="entry name" value="DNA REPLICATION LICENSING FACTOR MCM FAMILY MEMBER"/>
    <property type="match status" value="1"/>
</dbReference>
<keyword evidence="5" id="KW-0227">DNA damage</keyword>
<keyword evidence="18" id="KW-1185">Reference proteome</keyword>
<comment type="subcellular location">
    <subcellularLocation>
        <location evidence="1">Nucleus</location>
    </subcellularLocation>
</comment>
<reference evidence="17" key="1">
    <citation type="submission" date="2013-04" db="EMBL/GenBank/DDBJ databases">
        <title>The Genome Sequence of Fonticula alba ATCC 38817.</title>
        <authorList>
            <consortium name="The Broad Institute Genomics Platform"/>
            <person name="Russ C."/>
            <person name="Cuomo C."/>
            <person name="Burger G."/>
            <person name="Gray M.W."/>
            <person name="Holland P.W.H."/>
            <person name="King N."/>
            <person name="Lang F.B.F."/>
            <person name="Roger A.J."/>
            <person name="Ruiz-Trillo I."/>
            <person name="Brown M."/>
            <person name="Walker B."/>
            <person name="Young S."/>
            <person name="Zeng Q."/>
            <person name="Gargeya S."/>
            <person name="Fitzgerald M."/>
            <person name="Haas B."/>
            <person name="Abouelleil A."/>
            <person name="Allen A.W."/>
            <person name="Alvarado L."/>
            <person name="Arachchi H.M."/>
            <person name="Berlin A.M."/>
            <person name="Chapman S.B."/>
            <person name="Gainer-Dewar J."/>
            <person name="Goldberg J."/>
            <person name="Griggs A."/>
            <person name="Gujja S."/>
            <person name="Hansen M."/>
            <person name="Howarth C."/>
            <person name="Imamovic A."/>
            <person name="Ireland A."/>
            <person name="Larimer J."/>
            <person name="McCowan C."/>
            <person name="Murphy C."/>
            <person name="Pearson M."/>
            <person name="Poon T.W."/>
            <person name="Priest M."/>
            <person name="Roberts A."/>
            <person name="Saif S."/>
            <person name="Shea T."/>
            <person name="Sisk P."/>
            <person name="Sykes S."/>
            <person name="Wortman J."/>
            <person name="Nusbaum C."/>
            <person name="Birren B."/>
        </authorList>
    </citation>
    <scope>NUCLEOTIDE SEQUENCE [LARGE SCALE GENOMIC DNA]</scope>
    <source>
        <strain evidence="17">ATCC 38817</strain>
    </source>
</reference>
<evidence type="ECO:0000313" key="18">
    <source>
        <dbReference type="Proteomes" id="UP000030693"/>
    </source>
</evidence>
<keyword evidence="11" id="KW-0539">Nucleus</keyword>
<evidence type="ECO:0000256" key="5">
    <source>
        <dbReference type="ARBA" id="ARBA00022763"/>
    </source>
</evidence>
<dbReference type="GO" id="GO:0003697">
    <property type="term" value="F:single-stranded DNA binding"/>
    <property type="evidence" value="ECO:0007669"/>
    <property type="project" value="TreeGrafter"/>
</dbReference>
<evidence type="ECO:0000256" key="15">
    <source>
        <dbReference type="SAM" id="MobiDB-lite"/>
    </source>
</evidence>
<dbReference type="InterPro" id="IPR012340">
    <property type="entry name" value="NA-bd_OB-fold"/>
</dbReference>
<feature type="domain" description="MCM C-terminal AAA(+) ATPase" evidence="16">
    <location>
        <begin position="377"/>
        <end position="627"/>
    </location>
</feature>
<comment type="similarity">
    <text evidence="2 14">Belongs to the MCM family.</text>
</comment>
<evidence type="ECO:0000256" key="3">
    <source>
        <dbReference type="ARBA" id="ARBA00012551"/>
    </source>
</evidence>
<dbReference type="RefSeq" id="XP_009497304.1">
    <property type="nucleotide sequence ID" value="XM_009499029.1"/>
</dbReference>
<dbReference type="OrthoDB" id="271325at2759"/>
<dbReference type="eggNOG" id="KOG0477">
    <property type="taxonomic scope" value="Eukaryota"/>
</dbReference>
<keyword evidence="7" id="KW-0347">Helicase</keyword>
<protein>
    <recommendedName>
        <fullName evidence="3">DNA helicase</fullName>
        <ecNumber evidence="3">3.6.4.12</ecNumber>
    </recommendedName>
    <alternativeName>
        <fullName evidence="12">Minichromosome maintenance 9</fullName>
    </alternativeName>
</protein>
<dbReference type="EC" id="3.6.4.12" evidence="3"/>
<dbReference type="Gene3D" id="3.30.1640.10">
    <property type="entry name" value="mini-chromosome maintenance (MCM) complex, chain A, domain 1"/>
    <property type="match status" value="1"/>
</dbReference>
<dbReference type="GO" id="GO:0017116">
    <property type="term" value="F:single-stranded DNA helicase activity"/>
    <property type="evidence" value="ECO:0007669"/>
    <property type="project" value="TreeGrafter"/>
</dbReference>
<dbReference type="Pfam" id="PF17207">
    <property type="entry name" value="MCM_OB"/>
    <property type="match status" value="1"/>
</dbReference>
<dbReference type="Proteomes" id="UP000030693">
    <property type="component" value="Unassembled WGS sequence"/>
</dbReference>
<dbReference type="SMART" id="SM00382">
    <property type="entry name" value="AAA"/>
    <property type="match status" value="1"/>
</dbReference>
<evidence type="ECO:0000256" key="7">
    <source>
        <dbReference type="ARBA" id="ARBA00022806"/>
    </source>
</evidence>
<dbReference type="InterPro" id="IPR031327">
    <property type="entry name" value="MCM"/>
</dbReference>
<dbReference type="SUPFAM" id="SSF50249">
    <property type="entry name" value="Nucleic acid-binding proteins"/>
    <property type="match status" value="1"/>
</dbReference>
<dbReference type="InterPro" id="IPR041562">
    <property type="entry name" value="MCM_lid"/>
</dbReference>
<organism evidence="17">
    <name type="scientific">Fonticula alba</name>
    <name type="common">Slime mold</name>
    <dbReference type="NCBI Taxonomy" id="691883"/>
    <lineage>
        <taxon>Eukaryota</taxon>
        <taxon>Rotosphaerida</taxon>
        <taxon>Fonticulaceae</taxon>
        <taxon>Fonticula</taxon>
    </lineage>
</organism>
<dbReference type="GO" id="GO:0042555">
    <property type="term" value="C:MCM complex"/>
    <property type="evidence" value="ECO:0007669"/>
    <property type="project" value="TreeGrafter"/>
</dbReference>
<dbReference type="PROSITE" id="PS50051">
    <property type="entry name" value="MCM_2"/>
    <property type="match status" value="1"/>
</dbReference>
<dbReference type="STRING" id="691883.A0A058Z1V2"/>
<evidence type="ECO:0000256" key="1">
    <source>
        <dbReference type="ARBA" id="ARBA00004123"/>
    </source>
</evidence>
<evidence type="ECO:0000256" key="11">
    <source>
        <dbReference type="ARBA" id="ARBA00023242"/>
    </source>
</evidence>
<keyword evidence="4 14" id="KW-0547">Nucleotide-binding</keyword>
<dbReference type="Pfam" id="PF17855">
    <property type="entry name" value="MCM_lid"/>
    <property type="match status" value="1"/>
</dbReference>
<feature type="region of interest" description="Disordered" evidence="15">
    <location>
        <begin position="885"/>
        <end position="940"/>
    </location>
</feature>
<dbReference type="GeneID" id="20529898"/>
<gene>
    <name evidence="17" type="ORF">H696_05173</name>
</gene>
<dbReference type="GO" id="GO:0005634">
    <property type="term" value="C:nucleus"/>
    <property type="evidence" value="ECO:0007669"/>
    <property type="project" value="UniProtKB-SubCell"/>
</dbReference>
<sequence length="940" mass="99563">MRESLSFVNPFCPPGGADTAPLIDSFSSFFVDRYHHDILRILSEPDPSQHYSLLVDLRDILDYQANLASLLVNYPLQIFPISSRALVVAQTRVQKPSADDPAAFPDPAASEISGDLDLLDPESLASLSSNRRRLSVKSNIMLRLKNVHLFPELRRDSIPRTDDIHRLLAIDATVVKTGAPQLLITQREFECAQCHGRFMVEADITQYFAISRPVKCLAAGGGLADAEGGCPGNKFNIVSAGEDSGDFGPTGGFGAGGQGDMPAGEWCRDIQELRVQEQAGRRATSAIGAIPRSITVIVEDSLVDSCQAGDDVVITGIVMRRWRPVSPDSRCTIELFIRAIHIEVSNKQQSLGWSMTPIQANLFRRHWEQFAAKPLAGRNMIISAICPQTFGLYYVKLSVALCLIGGVARVAQGPGGSIVPGAADPNLPHTHGWAPAPGGGEDGRMTDGADPFSADSAAMGGTRLRGHSHLLLIGDPGTGKSQFLKFAAKMSPRSVMTTGVGTTTAGLTVSAVREGGGWSLEAGALVLADGGLCCIDEFGSVRTHDRAAIHEAMEQQTLSVAKAGMVCRLRARCAILAATNPKGKYDPSLSVEMNTAIASPLISRFDLVMVLCDRGEQVWDETVSGFILRNCSSAAAPGLASPEAGAEPEAWPLTTLRAYFSHVRTSLFPSLTPPAARVLGAYYQAQRSHSGNNTGAGGGGGGGGAPAQRTTLRLLESLIRLSEAHARLMRRAEVTIGDAIEVILIMEASARSLGIVERSRGAFGFGAGLTPGVSTTLHTNFPDDPDQDHCEAAISILNFLNLGDLVDEFYYTDAGSADDQHRLHASSCLAFGIQPPSQQHLGDSMHRTQGGTLAPALTPTMLDGLSGEEDEDAIFSYYLDEDDEVGEEGAARGGALWSSPDDTGPGTRAGVGADAAGDLGAESDPGPDIESDSDGAADDR</sequence>
<evidence type="ECO:0000313" key="17">
    <source>
        <dbReference type="EMBL" id="KCV68250.1"/>
    </source>
</evidence>
<evidence type="ECO:0000256" key="10">
    <source>
        <dbReference type="ARBA" id="ARBA00023204"/>
    </source>
</evidence>
<evidence type="ECO:0000256" key="13">
    <source>
        <dbReference type="ARBA" id="ARBA00047995"/>
    </source>
</evidence>
<dbReference type="InterPro" id="IPR027417">
    <property type="entry name" value="P-loop_NTPase"/>
</dbReference>